<dbReference type="Proteomes" id="UP000214610">
    <property type="component" value="Unassembled WGS sequence"/>
</dbReference>
<dbReference type="AlphaFoldDB" id="A0A227KS13"/>
<feature type="signal peptide" evidence="1">
    <location>
        <begin position="1"/>
        <end position="22"/>
    </location>
</feature>
<evidence type="ECO:0000313" key="2">
    <source>
        <dbReference type="EMBL" id="OXE51291.1"/>
    </source>
</evidence>
<dbReference type="GeneID" id="78363496"/>
<dbReference type="RefSeq" id="WP_066591523.1">
    <property type="nucleotide sequence ID" value="NZ_CAJTBZ010000009.1"/>
</dbReference>
<gene>
    <name evidence="2" type="ORF">ADH67_03075</name>
</gene>
<keyword evidence="1" id="KW-0732">Signal</keyword>
<evidence type="ECO:0000313" key="3">
    <source>
        <dbReference type="Proteomes" id="UP000214610"/>
    </source>
</evidence>
<protein>
    <submittedName>
        <fullName evidence="2">Uncharacterized protein</fullName>
    </submittedName>
</protein>
<sequence length="167" mass="19676">MLKVKTSLILLGLSLTTTMAAAAYVQKEPPALKPIPEDRVLYRETSGTPIQLETYQVTGKCGMSLWIDKKLAFIIKKDEKTSFLLPKGRHEIRLTYEPLPKEPRNEEEKERYKYCYKEEPQKLGYVKEVEIKEDTPYLLHVRTNRGNLFRFRLYENAPQPEKKYPFY</sequence>
<accession>A0A227KS13</accession>
<proteinExistence type="predicted"/>
<organism evidence="2 3">
    <name type="scientific">Turicimonas muris</name>
    <dbReference type="NCBI Taxonomy" id="1796652"/>
    <lineage>
        <taxon>Bacteria</taxon>
        <taxon>Pseudomonadati</taxon>
        <taxon>Pseudomonadota</taxon>
        <taxon>Betaproteobacteria</taxon>
        <taxon>Burkholderiales</taxon>
        <taxon>Sutterellaceae</taxon>
        <taxon>Turicimonas</taxon>
    </lineage>
</organism>
<evidence type="ECO:0000256" key="1">
    <source>
        <dbReference type="SAM" id="SignalP"/>
    </source>
</evidence>
<name>A0A227KS13_9BURK</name>
<reference evidence="3" key="1">
    <citation type="submission" date="2017-05" db="EMBL/GenBank/DDBJ databases">
        <title>Improved OligoMM genomes.</title>
        <authorList>
            <person name="Garzetti D."/>
        </authorList>
    </citation>
    <scope>NUCLEOTIDE SEQUENCE [LARGE SCALE GENOMIC DNA]</scope>
    <source>
        <strain evidence="3">YL45</strain>
    </source>
</reference>
<keyword evidence="3" id="KW-1185">Reference proteome</keyword>
<feature type="chain" id="PRO_5011241942" evidence="1">
    <location>
        <begin position="23"/>
        <end position="167"/>
    </location>
</feature>
<comment type="caution">
    <text evidence="2">The sequence shown here is derived from an EMBL/GenBank/DDBJ whole genome shotgun (WGS) entry which is preliminary data.</text>
</comment>
<dbReference type="EMBL" id="NHMP01000001">
    <property type="protein sequence ID" value="OXE51291.1"/>
    <property type="molecule type" value="Genomic_DNA"/>
</dbReference>